<dbReference type="Gene3D" id="3.30.70.1230">
    <property type="entry name" value="Nucleotide cyclase"/>
    <property type="match status" value="1"/>
</dbReference>
<feature type="transmembrane region" description="Helical" evidence="1">
    <location>
        <begin position="17"/>
        <end position="37"/>
    </location>
</feature>
<dbReference type="GO" id="GO:0035556">
    <property type="term" value="P:intracellular signal transduction"/>
    <property type="evidence" value="ECO:0007669"/>
    <property type="project" value="InterPro"/>
</dbReference>
<dbReference type="EMBL" id="JMCC02000022">
    <property type="protein sequence ID" value="KIG17602.1"/>
    <property type="molecule type" value="Genomic_DNA"/>
</dbReference>
<dbReference type="CDD" id="cd06225">
    <property type="entry name" value="HAMP"/>
    <property type="match status" value="1"/>
</dbReference>
<dbReference type="GO" id="GO:0016020">
    <property type="term" value="C:membrane"/>
    <property type="evidence" value="ECO:0007669"/>
    <property type="project" value="InterPro"/>
</dbReference>
<dbReference type="PROSITE" id="PS50885">
    <property type="entry name" value="HAMP"/>
    <property type="match status" value="1"/>
</dbReference>
<dbReference type="SUPFAM" id="SSF55073">
    <property type="entry name" value="Nucleotide cyclase"/>
    <property type="match status" value="1"/>
</dbReference>
<comment type="caution">
    <text evidence="4">The sequence shown here is derived from an EMBL/GenBank/DDBJ whole genome shotgun (WGS) entry which is preliminary data.</text>
</comment>
<evidence type="ECO:0000256" key="1">
    <source>
        <dbReference type="SAM" id="Phobius"/>
    </source>
</evidence>
<protein>
    <submittedName>
        <fullName evidence="4">Adenylate cyclase</fullName>
    </submittedName>
</protein>
<dbReference type="GO" id="GO:0004016">
    <property type="term" value="F:adenylate cyclase activity"/>
    <property type="evidence" value="ECO:0007669"/>
    <property type="project" value="UniProtKB-ARBA"/>
</dbReference>
<dbReference type="InterPro" id="IPR050697">
    <property type="entry name" value="Adenylyl/Guanylyl_Cyclase_3/4"/>
</dbReference>
<keyword evidence="1" id="KW-0472">Membrane</keyword>
<keyword evidence="1" id="KW-1133">Transmembrane helix</keyword>
<feature type="transmembrane region" description="Helical" evidence="1">
    <location>
        <begin position="298"/>
        <end position="318"/>
    </location>
</feature>
<dbReference type="PROSITE" id="PS50125">
    <property type="entry name" value="GUANYLATE_CYCLASE_2"/>
    <property type="match status" value="1"/>
</dbReference>
<evidence type="ECO:0000259" key="3">
    <source>
        <dbReference type="PROSITE" id="PS50885"/>
    </source>
</evidence>
<dbReference type="CDD" id="cd07302">
    <property type="entry name" value="CHD"/>
    <property type="match status" value="1"/>
</dbReference>
<proteinExistence type="predicted"/>
<dbReference type="AlphaFoldDB" id="A0A0C2DD24"/>
<name>A0A0C2DD24_9BACT</name>
<dbReference type="Proteomes" id="UP000031599">
    <property type="component" value="Unassembled WGS sequence"/>
</dbReference>
<accession>A0A0C2DD24</accession>
<gene>
    <name evidence="4" type="ORF">DB30_03083</name>
</gene>
<dbReference type="Pfam" id="PF00672">
    <property type="entry name" value="HAMP"/>
    <property type="match status" value="1"/>
</dbReference>
<organism evidence="4 5">
    <name type="scientific">Enhygromyxa salina</name>
    <dbReference type="NCBI Taxonomy" id="215803"/>
    <lineage>
        <taxon>Bacteria</taxon>
        <taxon>Pseudomonadati</taxon>
        <taxon>Myxococcota</taxon>
        <taxon>Polyangia</taxon>
        <taxon>Nannocystales</taxon>
        <taxon>Nannocystaceae</taxon>
        <taxon>Enhygromyxa</taxon>
    </lineage>
</organism>
<keyword evidence="1" id="KW-0812">Transmembrane</keyword>
<dbReference type="InterPro" id="IPR029787">
    <property type="entry name" value="Nucleotide_cyclase"/>
</dbReference>
<evidence type="ECO:0000313" key="5">
    <source>
        <dbReference type="Proteomes" id="UP000031599"/>
    </source>
</evidence>
<sequence length="590" mass="63529">MSTPPKGKPGISLRLKLGALVAVVATIPLALIGWLAIQVNSDTLETTQRELQVVVLGDLSRTIDDEFADAEAGLDTIGRVLSDTAIDPDARIALAKATVEARISLDHAAIYTREGELIDVISERDVVDTALLPEQLSAELMAAAAPVRAVTGEVYKAEPAPRVTIAVAIRPEGPDGPISGFVVSLVSAVGIQDRVMHLAQAHLGAGPEALFVVDRDLRVIAHVDRERAVTRSSAKDAGALAGIDPQALQPMLARSGEFEGAQMAMVGTVIGLPDRPWAAVAQVPRARAYATLEEMRKIVIGTVAAVMLLAGGFGVLAAQRLTAPLRALTEFAGDLAKRRFDRRVQPRSRDELGVLASAMSSAAAELQASEAKLAREIEIRHDLGRYMPAEIVERVVNREQDMGLGGERRDISVMFMDVVAFTPLTEKLQAEAIVELLNHLFTMSTEIVFRHQGTVDKFIGDSMMAFWGAPADCEDHAERAVAAAEEILSWLEVSNQHFRDRYNCTVRLAIGINSGPCVVGNIGSDRRMEYTAIGEVVNVAARLEAIARPQQILVTERTRELAASAFDFASVGRQQIGGGDQPVKLYEVRL</sequence>
<evidence type="ECO:0000259" key="2">
    <source>
        <dbReference type="PROSITE" id="PS50125"/>
    </source>
</evidence>
<dbReference type="Pfam" id="PF00211">
    <property type="entry name" value="Guanylate_cyc"/>
    <property type="match status" value="1"/>
</dbReference>
<dbReference type="GO" id="GO:0009190">
    <property type="term" value="P:cyclic nucleotide biosynthetic process"/>
    <property type="evidence" value="ECO:0007669"/>
    <property type="project" value="InterPro"/>
</dbReference>
<dbReference type="SMART" id="SM00304">
    <property type="entry name" value="HAMP"/>
    <property type="match status" value="1"/>
</dbReference>
<dbReference type="PANTHER" id="PTHR43081">
    <property type="entry name" value="ADENYLATE CYCLASE, TERMINAL-DIFFERENTIATION SPECIFIC-RELATED"/>
    <property type="match status" value="1"/>
</dbReference>
<dbReference type="InterPro" id="IPR001054">
    <property type="entry name" value="A/G_cyclase"/>
</dbReference>
<feature type="domain" description="HAMP" evidence="3">
    <location>
        <begin position="319"/>
        <end position="371"/>
    </location>
</feature>
<feature type="domain" description="Guanylate cyclase" evidence="2">
    <location>
        <begin position="412"/>
        <end position="544"/>
    </location>
</feature>
<dbReference type="RefSeq" id="WP_052548213.1">
    <property type="nucleotide sequence ID" value="NZ_JMCC02000022.1"/>
</dbReference>
<dbReference type="Gene3D" id="6.10.340.10">
    <property type="match status" value="1"/>
</dbReference>
<dbReference type="InterPro" id="IPR003660">
    <property type="entry name" value="HAMP_dom"/>
</dbReference>
<evidence type="ECO:0000313" key="4">
    <source>
        <dbReference type="EMBL" id="KIG17602.1"/>
    </source>
</evidence>
<reference evidence="4 5" key="1">
    <citation type="submission" date="2014-12" db="EMBL/GenBank/DDBJ databases">
        <title>Genome assembly of Enhygromyxa salina DSM 15201.</title>
        <authorList>
            <person name="Sharma G."/>
            <person name="Subramanian S."/>
        </authorList>
    </citation>
    <scope>NUCLEOTIDE SEQUENCE [LARGE SCALE GENOMIC DNA]</scope>
    <source>
        <strain evidence="4 5">DSM 15201</strain>
    </source>
</reference>
<dbReference type="SUPFAM" id="SSF158472">
    <property type="entry name" value="HAMP domain-like"/>
    <property type="match status" value="1"/>
</dbReference>
<dbReference type="PANTHER" id="PTHR43081:SF1">
    <property type="entry name" value="ADENYLATE CYCLASE, TERMINAL-DIFFERENTIATION SPECIFIC"/>
    <property type="match status" value="1"/>
</dbReference>
<dbReference type="SMART" id="SM00044">
    <property type="entry name" value="CYCc"/>
    <property type="match status" value="1"/>
</dbReference>